<accession>A0A0F9CYU5</accession>
<evidence type="ECO:0000313" key="2">
    <source>
        <dbReference type="EMBL" id="KKL46616.1"/>
    </source>
</evidence>
<dbReference type="Pfam" id="PF02371">
    <property type="entry name" value="Transposase_20"/>
    <property type="match status" value="1"/>
</dbReference>
<name>A0A0F9CYU5_9ZZZZ</name>
<protein>
    <recommendedName>
        <fullName evidence="1">Transposase IS116/IS110/IS902 C-terminal domain-containing protein</fullName>
    </recommendedName>
</protein>
<feature type="domain" description="Transposase IS116/IS110/IS902 C-terminal" evidence="1">
    <location>
        <begin position="39"/>
        <end position="124"/>
    </location>
</feature>
<evidence type="ECO:0000259" key="1">
    <source>
        <dbReference type="Pfam" id="PF02371"/>
    </source>
</evidence>
<reference evidence="2" key="1">
    <citation type="journal article" date="2015" name="Nature">
        <title>Complex archaea that bridge the gap between prokaryotes and eukaryotes.</title>
        <authorList>
            <person name="Spang A."/>
            <person name="Saw J.H."/>
            <person name="Jorgensen S.L."/>
            <person name="Zaremba-Niedzwiedzka K."/>
            <person name="Martijn J."/>
            <person name="Lind A.E."/>
            <person name="van Eijk R."/>
            <person name="Schleper C."/>
            <person name="Guy L."/>
            <person name="Ettema T.J."/>
        </authorList>
    </citation>
    <scope>NUCLEOTIDE SEQUENCE</scope>
</reference>
<dbReference type="PANTHER" id="PTHR33055">
    <property type="entry name" value="TRANSPOSASE FOR INSERTION SEQUENCE ELEMENT IS1111A"/>
    <property type="match status" value="1"/>
</dbReference>
<sequence length="135" mass="14840">MYELKLLIPRIVQLQDQVAEVKIKIHDYVFDGFPTEIEKISEIPGVGITAGAAIIGFLGDVHRFVGNRASRKVTAFAGLAVMQYSSGQKERMGKISKAGPSLLRFHLGWSALQAVKTKGPLQDFFEGLVKRGVLK</sequence>
<gene>
    <name evidence="2" type="ORF">LCGC14_2343770</name>
</gene>
<dbReference type="GO" id="GO:0003677">
    <property type="term" value="F:DNA binding"/>
    <property type="evidence" value="ECO:0007669"/>
    <property type="project" value="InterPro"/>
</dbReference>
<dbReference type="GO" id="GO:0006313">
    <property type="term" value="P:DNA transposition"/>
    <property type="evidence" value="ECO:0007669"/>
    <property type="project" value="InterPro"/>
</dbReference>
<feature type="non-terminal residue" evidence="2">
    <location>
        <position position="135"/>
    </location>
</feature>
<proteinExistence type="predicted"/>
<comment type="caution">
    <text evidence="2">The sequence shown here is derived from an EMBL/GenBank/DDBJ whole genome shotgun (WGS) entry which is preliminary data.</text>
</comment>
<dbReference type="EMBL" id="LAZR01033963">
    <property type="protein sequence ID" value="KKL46616.1"/>
    <property type="molecule type" value="Genomic_DNA"/>
</dbReference>
<dbReference type="PANTHER" id="PTHR33055:SF3">
    <property type="entry name" value="PUTATIVE TRANSPOSASE FOR IS117-RELATED"/>
    <property type="match status" value="1"/>
</dbReference>
<dbReference type="AlphaFoldDB" id="A0A0F9CYU5"/>
<dbReference type="InterPro" id="IPR047650">
    <property type="entry name" value="Transpos_IS110"/>
</dbReference>
<dbReference type="InterPro" id="IPR003346">
    <property type="entry name" value="Transposase_20"/>
</dbReference>
<dbReference type="GO" id="GO:0004803">
    <property type="term" value="F:transposase activity"/>
    <property type="evidence" value="ECO:0007669"/>
    <property type="project" value="InterPro"/>
</dbReference>
<organism evidence="2">
    <name type="scientific">marine sediment metagenome</name>
    <dbReference type="NCBI Taxonomy" id="412755"/>
    <lineage>
        <taxon>unclassified sequences</taxon>
        <taxon>metagenomes</taxon>
        <taxon>ecological metagenomes</taxon>
    </lineage>
</organism>